<name>A0AAE0GJE4_9CHLO</name>
<accession>A0AAE0GJE4</accession>
<gene>
    <name evidence="1" type="ORF">CYMTET_12766</name>
</gene>
<dbReference type="EMBL" id="LGRX02005000">
    <property type="protein sequence ID" value="KAK3279344.1"/>
    <property type="molecule type" value="Genomic_DNA"/>
</dbReference>
<dbReference type="AlphaFoldDB" id="A0AAE0GJE4"/>
<keyword evidence="2" id="KW-1185">Reference proteome</keyword>
<organism evidence="1 2">
    <name type="scientific">Cymbomonas tetramitiformis</name>
    <dbReference type="NCBI Taxonomy" id="36881"/>
    <lineage>
        <taxon>Eukaryota</taxon>
        <taxon>Viridiplantae</taxon>
        <taxon>Chlorophyta</taxon>
        <taxon>Pyramimonadophyceae</taxon>
        <taxon>Pyramimonadales</taxon>
        <taxon>Pyramimonadaceae</taxon>
        <taxon>Cymbomonas</taxon>
    </lineage>
</organism>
<sequence length="241" mass="26337">MWTDSETHTAFAAVTQTTCVDPDDLISDTAELFLRSEVADFDVFPLTEKTGDNIRVWFKGVLTRAMIPFSAVSGVTPDGAADGQCGLSQIAEISEKVDTCILHQLQRAVLYSIGIAGAKSRNEGARHLLKKHNRVVMLSRQSLAFGKSIRNSQSSAGVPAASIMNLERTATTRWGNQYVQLQKNCTLRLGINSSLQAYKQDNRQNREAIVETNESEEGSKVGTAVAAADIGLDLMDWDKSR</sequence>
<dbReference type="Proteomes" id="UP001190700">
    <property type="component" value="Unassembled WGS sequence"/>
</dbReference>
<evidence type="ECO:0000313" key="1">
    <source>
        <dbReference type="EMBL" id="KAK3279344.1"/>
    </source>
</evidence>
<proteinExistence type="predicted"/>
<evidence type="ECO:0000313" key="2">
    <source>
        <dbReference type="Proteomes" id="UP001190700"/>
    </source>
</evidence>
<reference evidence="1 2" key="1">
    <citation type="journal article" date="2015" name="Genome Biol. Evol.">
        <title>Comparative Genomics of a Bacterivorous Green Alga Reveals Evolutionary Causalities and Consequences of Phago-Mixotrophic Mode of Nutrition.</title>
        <authorList>
            <person name="Burns J.A."/>
            <person name="Paasch A."/>
            <person name="Narechania A."/>
            <person name="Kim E."/>
        </authorList>
    </citation>
    <scope>NUCLEOTIDE SEQUENCE [LARGE SCALE GENOMIC DNA]</scope>
    <source>
        <strain evidence="1 2">PLY_AMNH</strain>
    </source>
</reference>
<comment type="caution">
    <text evidence="1">The sequence shown here is derived from an EMBL/GenBank/DDBJ whole genome shotgun (WGS) entry which is preliminary data.</text>
</comment>
<protein>
    <submittedName>
        <fullName evidence="1">Uncharacterized protein</fullName>
    </submittedName>
</protein>